<sequence>MPSRQLALARPWKRLLVGVAAGSLVLAAAGCDSSGSDTAAAGDGELSASQQECVDKANEYLDDRGLLPETLPEELTPLSKPPVEGLTITRLFPGSVPTSAALSQEIVDLAPVVGWTGRALSYDGSVEDVNRKALEAIGYSDIVVIDGLPAAALQEPIRAAEQNGVLLMLGSITDPPVSVPGFGGTPLGGDTAERIAELAAYTFMQATNCQGKAAAFGLPVEALQSQGNHMAEVLEAECEDCSLSYTDIPFSDVGSPAATNTVVSRLQSDPSLNFAYFTIGDLAVGIEPALRQAGLDVQVGGAIPVSQNLAALQRDENAFWLGVPQGMTAAINIDTAARVLDTGQPVAGDYYPVPVYTPDNIESTDPIPVYPTDYEEQFEELWQVG</sequence>
<evidence type="ECO:0000313" key="2">
    <source>
        <dbReference type="EMBL" id="SNX96014.1"/>
    </source>
</evidence>
<accession>A0A285ECS4</accession>
<keyword evidence="1" id="KW-0732">Signal</keyword>
<dbReference type="Proteomes" id="UP000219514">
    <property type="component" value="Unassembled WGS sequence"/>
</dbReference>
<gene>
    <name evidence="2" type="ORF">SAMN06893097_103183</name>
</gene>
<dbReference type="Gene3D" id="3.40.50.2300">
    <property type="match status" value="2"/>
</dbReference>
<dbReference type="InterPro" id="IPR028082">
    <property type="entry name" value="Peripla_BP_I"/>
</dbReference>
<keyword evidence="3" id="KW-1185">Reference proteome</keyword>
<feature type="chain" id="PRO_5038792480" description="Substrate-binding domain-containing protein" evidence="1">
    <location>
        <begin position="29"/>
        <end position="385"/>
    </location>
</feature>
<protein>
    <recommendedName>
        <fullName evidence="4">Substrate-binding domain-containing protein</fullName>
    </recommendedName>
</protein>
<evidence type="ECO:0000256" key="1">
    <source>
        <dbReference type="SAM" id="SignalP"/>
    </source>
</evidence>
<organism evidence="2 3">
    <name type="scientific">Geodermatophilus sabuli</name>
    <dbReference type="NCBI Taxonomy" id="1564158"/>
    <lineage>
        <taxon>Bacteria</taxon>
        <taxon>Bacillati</taxon>
        <taxon>Actinomycetota</taxon>
        <taxon>Actinomycetes</taxon>
        <taxon>Geodermatophilales</taxon>
        <taxon>Geodermatophilaceae</taxon>
        <taxon>Geodermatophilus</taxon>
    </lineage>
</organism>
<evidence type="ECO:0008006" key="4">
    <source>
        <dbReference type="Google" id="ProtNLM"/>
    </source>
</evidence>
<reference evidence="2 3" key="1">
    <citation type="submission" date="2017-09" db="EMBL/GenBank/DDBJ databases">
        <authorList>
            <person name="Ehlers B."/>
            <person name="Leendertz F.H."/>
        </authorList>
    </citation>
    <scope>NUCLEOTIDE SEQUENCE [LARGE SCALE GENOMIC DNA]</scope>
    <source>
        <strain evidence="2 3">DSM 46844</strain>
    </source>
</reference>
<dbReference type="SUPFAM" id="SSF53822">
    <property type="entry name" value="Periplasmic binding protein-like I"/>
    <property type="match status" value="1"/>
</dbReference>
<proteinExistence type="predicted"/>
<feature type="signal peptide" evidence="1">
    <location>
        <begin position="1"/>
        <end position="28"/>
    </location>
</feature>
<evidence type="ECO:0000313" key="3">
    <source>
        <dbReference type="Proteomes" id="UP000219514"/>
    </source>
</evidence>
<dbReference type="AlphaFoldDB" id="A0A285ECS4"/>
<dbReference type="PROSITE" id="PS51257">
    <property type="entry name" value="PROKAR_LIPOPROTEIN"/>
    <property type="match status" value="1"/>
</dbReference>
<dbReference type="EMBL" id="OBDO01000003">
    <property type="protein sequence ID" value="SNX96014.1"/>
    <property type="molecule type" value="Genomic_DNA"/>
</dbReference>
<name>A0A285ECS4_9ACTN</name>